<protein>
    <submittedName>
        <fullName evidence="1">Alternative protein SYNGR1</fullName>
    </submittedName>
</protein>
<reference evidence="1" key="1">
    <citation type="submission" date="2012-10" db="EMBL/GenBank/DDBJ databases">
        <title>Direct identification of alternative open reading frame translation products in human.</title>
        <authorList>
            <person name="Vanderperre B."/>
            <person name="Lucier J.-F."/>
            <person name="Motard J."/>
            <person name="Tremblay G."/>
            <person name="Vanderperre S."/>
            <person name="Wisztorski M."/>
            <person name="Salzet M."/>
            <person name="Boisvert F.-M."/>
            <person name="Roucou X."/>
        </authorList>
    </citation>
    <scope>NUCLEOTIDE SEQUENCE</scope>
</reference>
<accession>L0R6Q9</accession>
<gene>
    <name evidence="1" type="primary">SYNGR1</name>
</gene>
<dbReference type="AlphaFoldDB" id="L0R6Q9"/>
<dbReference type="OrthoDB" id="10041611at2759"/>
<dbReference type="EMBL" id="HF548116">
    <property type="protein sequence ID" value="CCO13827.1"/>
    <property type="molecule type" value="Genomic_DNA"/>
</dbReference>
<proteinExistence type="predicted"/>
<sequence>MEGEIWMGPRAPDSALEGSWGNSLLLLAEDSPWGTPGPTLSGIPFPPSCPPLLLPCSQSFPWRRALLQLDPAGWLPPPHQAQERAQEKRFHISVESQGRLESAESGVGRQRLVQGQAQRERFRSQVFCLLSWLILGSHRLSCLHGSYPPGGVAVEGLIPRGLTLVPYSILPW</sequence>
<evidence type="ECO:0000313" key="1">
    <source>
        <dbReference type="EMBL" id="CCO13827.1"/>
    </source>
</evidence>
<organism evidence="1">
    <name type="scientific">Homo sapiens</name>
    <name type="common">Human</name>
    <dbReference type="NCBI Taxonomy" id="9606"/>
    <lineage>
        <taxon>Eukaryota</taxon>
        <taxon>Metazoa</taxon>
        <taxon>Chordata</taxon>
        <taxon>Craniata</taxon>
        <taxon>Vertebrata</taxon>
        <taxon>Euteleostomi</taxon>
        <taxon>Mammalia</taxon>
        <taxon>Eutheria</taxon>
        <taxon>Euarchontoglires</taxon>
        <taxon>Primates</taxon>
        <taxon>Haplorrhini</taxon>
        <taxon>Catarrhini</taxon>
        <taxon>Hominidae</taxon>
        <taxon>Homo</taxon>
    </lineage>
</organism>
<dbReference type="ChiTaRS" id="SYNGR1">
    <property type="organism name" value="human"/>
</dbReference>
<name>L0R6Q9_HUMAN</name>